<sequence length="420" mass="45675">MVKEHMTSEKAKARGGRGSKRARVMEEAARTLNSHGVSNASLPAIAARLGVSRAALYYYFEDQEDLVFQSYRRSCEHMAMHLSEAEAAGGDAMTKLQRFIDNLLAEDAPQLAALSDLAYLRLEQRNIINGLFQAIKASIAGLLASGAARGELRECRASIVAPAILGMVSWIPIAQQWQSNESLTHGDLVDAVKAILTEGIATDRRSTVDFKPLDVALAHHAEVNLFDGHAVAAAKQDALLGAASWLFNLKGVDATSLDEIAMRVGVTKKVIYHNLGDKETLVAECYRRSFRHYEAVARAARDYDGPRIAAIMAANHAFARASLMEGSAPLSPLTGVEALPPAVREEIGNSTDFLMDIFLGLHAEGQAEKTVRKLNARAIVAANPGGFEWLPKWFETLSDAEREAAPLELAELYRIGLFPI</sequence>
<evidence type="ECO:0000256" key="4">
    <source>
        <dbReference type="ARBA" id="ARBA00023163"/>
    </source>
</evidence>
<dbReference type="EMBL" id="PHFW01000003">
    <property type="protein sequence ID" value="PQM27098.1"/>
    <property type="molecule type" value="Genomic_DNA"/>
</dbReference>
<evidence type="ECO:0000256" key="2">
    <source>
        <dbReference type="ARBA" id="ARBA00023015"/>
    </source>
</evidence>
<dbReference type="Gene3D" id="1.10.10.60">
    <property type="entry name" value="Homeodomain-like"/>
    <property type="match status" value="2"/>
</dbReference>
<feature type="region of interest" description="Disordered" evidence="6">
    <location>
        <begin position="1"/>
        <end position="22"/>
    </location>
</feature>
<keyword evidence="9" id="KW-1185">Reference proteome</keyword>
<dbReference type="PROSITE" id="PS50977">
    <property type="entry name" value="HTH_TETR_2"/>
    <property type="match status" value="2"/>
</dbReference>
<dbReference type="PRINTS" id="PR00455">
    <property type="entry name" value="HTHTETR"/>
</dbReference>
<dbReference type="InterPro" id="IPR023772">
    <property type="entry name" value="DNA-bd_HTH_TetR-type_CS"/>
</dbReference>
<dbReference type="InterPro" id="IPR041490">
    <property type="entry name" value="KstR2_TetR_C"/>
</dbReference>
<dbReference type="InterPro" id="IPR050109">
    <property type="entry name" value="HTH-type_TetR-like_transc_reg"/>
</dbReference>
<dbReference type="InterPro" id="IPR001647">
    <property type="entry name" value="HTH_TetR"/>
</dbReference>
<dbReference type="Proteomes" id="UP000238954">
    <property type="component" value="Chromosome"/>
</dbReference>
<feature type="domain" description="HTH tetR-type" evidence="7">
    <location>
        <begin position="18"/>
        <end position="78"/>
    </location>
</feature>
<feature type="domain" description="HTH tetR-type" evidence="7">
    <location>
        <begin position="233"/>
        <end position="293"/>
    </location>
</feature>
<feature type="DNA-binding region" description="H-T-H motif" evidence="5">
    <location>
        <begin position="41"/>
        <end position="60"/>
    </location>
</feature>
<keyword evidence="1" id="KW-0678">Repressor</keyword>
<organism evidence="8 9">
    <name type="scientific">Sphingopyxis lindanitolerans</name>
    <dbReference type="NCBI Taxonomy" id="2054227"/>
    <lineage>
        <taxon>Bacteria</taxon>
        <taxon>Pseudomonadati</taxon>
        <taxon>Pseudomonadota</taxon>
        <taxon>Alphaproteobacteria</taxon>
        <taxon>Sphingomonadales</taxon>
        <taxon>Sphingomonadaceae</taxon>
        <taxon>Sphingopyxis</taxon>
    </lineage>
</organism>
<keyword evidence="2" id="KW-0805">Transcription regulation</keyword>
<dbReference type="GO" id="GO:0003700">
    <property type="term" value="F:DNA-binding transcription factor activity"/>
    <property type="evidence" value="ECO:0007669"/>
    <property type="project" value="TreeGrafter"/>
</dbReference>
<feature type="DNA-binding region" description="H-T-H motif" evidence="5">
    <location>
        <begin position="256"/>
        <end position="275"/>
    </location>
</feature>
<accession>A0A2S8B445</accession>
<dbReference type="PROSITE" id="PS01081">
    <property type="entry name" value="HTH_TETR_1"/>
    <property type="match status" value="1"/>
</dbReference>
<dbReference type="SUPFAM" id="SSF48498">
    <property type="entry name" value="Tetracyclin repressor-like, C-terminal domain"/>
    <property type="match status" value="1"/>
</dbReference>
<dbReference type="InterPro" id="IPR009057">
    <property type="entry name" value="Homeodomain-like_sf"/>
</dbReference>
<evidence type="ECO:0000313" key="8">
    <source>
        <dbReference type="EMBL" id="PQM27098.1"/>
    </source>
</evidence>
<name>A0A2S8B445_9SPHN</name>
<evidence type="ECO:0000259" key="7">
    <source>
        <dbReference type="PROSITE" id="PS50977"/>
    </source>
</evidence>
<evidence type="ECO:0000256" key="5">
    <source>
        <dbReference type="PROSITE-ProRule" id="PRU00335"/>
    </source>
</evidence>
<dbReference type="Pfam" id="PF00440">
    <property type="entry name" value="TetR_N"/>
    <property type="match status" value="2"/>
</dbReference>
<dbReference type="AlphaFoldDB" id="A0A2S8B445"/>
<feature type="compositionally biased region" description="Basic and acidic residues" evidence="6">
    <location>
        <begin position="1"/>
        <end position="12"/>
    </location>
</feature>
<reference evidence="9" key="1">
    <citation type="submission" date="2017-11" db="EMBL/GenBank/DDBJ databases">
        <title>The complete genome sequence of Sphingopyxis pomeranensis sp. nov. strain WS5A3p.</title>
        <authorList>
            <person name="Kaminski M.A."/>
        </authorList>
    </citation>
    <scope>NUCLEOTIDE SEQUENCE [LARGE SCALE GENOMIC DNA]</scope>
    <source>
        <strain evidence="9">WS5A3p</strain>
    </source>
</reference>
<dbReference type="PANTHER" id="PTHR30055">
    <property type="entry name" value="HTH-TYPE TRANSCRIPTIONAL REGULATOR RUTR"/>
    <property type="match status" value="1"/>
</dbReference>
<feature type="compositionally biased region" description="Basic residues" evidence="6">
    <location>
        <begin position="13"/>
        <end position="22"/>
    </location>
</feature>
<dbReference type="PANTHER" id="PTHR30055:SF175">
    <property type="entry name" value="HTH-TYPE TRANSCRIPTIONAL REPRESSOR KSTR2"/>
    <property type="match status" value="1"/>
</dbReference>
<evidence type="ECO:0000256" key="1">
    <source>
        <dbReference type="ARBA" id="ARBA00022491"/>
    </source>
</evidence>
<dbReference type="GO" id="GO:0000976">
    <property type="term" value="F:transcription cis-regulatory region binding"/>
    <property type="evidence" value="ECO:0007669"/>
    <property type="project" value="TreeGrafter"/>
</dbReference>
<gene>
    <name evidence="8" type="ORF">CVO77_19300</name>
</gene>
<keyword evidence="4" id="KW-0804">Transcription</keyword>
<evidence type="ECO:0000256" key="6">
    <source>
        <dbReference type="SAM" id="MobiDB-lite"/>
    </source>
</evidence>
<protein>
    <recommendedName>
        <fullName evidence="7">HTH tetR-type domain-containing protein</fullName>
    </recommendedName>
</protein>
<evidence type="ECO:0000256" key="3">
    <source>
        <dbReference type="ARBA" id="ARBA00023125"/>
    </source>
</evidence>
<dbReference type="Pfam" id="PF17932">
    <property type="entry name" value="TetR_C_24"/>
    <property type="match status" value="1"/>
</dbReference>
<dbReference type="SUPFAM" id="SSF46689">
    <property type="entry name" value="Homeodomain-like"/>
    <property type="match status" value="2"/>
</dbReference>
<dbReference type="InterPro" id="IPR036271">
    <property type="entry name" value="Tet_transcr_reg_TetR-rel_C_sf"/>
</dbReference>
<comment type="caution">
    <text evidence="8">The sequence shown here is derived from an EMBL/GenBank/DDBJ whole genome shotgun (WGS) entry which is preliminary data.</text>
</comment>
<evidence type="ECO:0000313" key="9">
    <source>
        <dbReference type="Proteomes" id="UP000238954"/>
    </source>
</evidence>
<dbReference type="Gene3D" id="1.10.357.10">
    <property type="entry name" value="Tetracycline Repressor, domain 2"/>
    <property type="match status" value="2"/>
</dbReference>
<proteinExistence type="predicted"/>
<keyword evidence="3 5" id="KW-0238">DNA-binding</keyword>